<reference evidence="7 8" key="1">
    <citation type="submission" date="2019-12" db="EMBL/GenBank/DDBJ databases">
        <title>Genome sequencing and assembly of endphytes of Porphyra tenera.</title>
        <authorList>
            <person name="Park J.M."/>
            <person name="Shin R."/>
            <person name="Jo S.H."/>
        </authorList>
    </citation>
    <scope>NUCLEOTIDE SEQUENCE [LARGE SCALE GENOMIC DNA]</scope>
    <source>
        <strain evidence="7 8">GPM3</strain>
    </source>
</reference>
<dbReference type="Proteomes" id="UP000509761">
    <property type="component" value="Chromosome"/>
</dbReference>
<sequence>MKTRSIQRMAMPDAFVILFGLLLVAWLLSFFIPSGQFERTTEGRPTVIPGSFHLVESSGLNFFDIFLSIQNGFISSANLIALVLVMGGAIAVVESTGAINAGIKSLVDKARGRKYLLAIVVSFVFGVVSAIGVGSNAVIAFIPLGIVLARALKLDAIAGIAIVYLGYFSGSAAAVFDPITLGIAQSIAGLPLFSGAPLRVALFFVLLAVTMAYVCRYIKRISDDPARSLMGNQPFSTEAIGSDDENLTFTRRHLVILIFFVACLAVFIYGSLGLGWGVNELSAIFMINGIGSAALARFSPNEFVQMFMKGAKGMLYGAFIIGIAKGITVLMAEGMILDTVVNSIFVPLSTLPSMLGALAVFVFNLFFNFLVPSGSGQAAVVMPILTPLADMLDITRQTAVIAFKLGDGITNIITPTSGVLMSVLAVGGVPWSNWVRFAFPLVCLWTLVGTAFVVIAVLINYGPF</sequence>
<feature type="transmembrane region" description="Helical" evidence="6">
    <location>
        <begin position="79"/>
        <end position="103"/>
    </location>
</feature>
<feature type="transmembrane region" description="Helical" evidence="6">
    <location>
        <begin position="412"/>
        <end position="431"/>
    </location>
</feature>
<comment type="subcellular location">
    <subcellularLocation>
        <location evidence="1">Cell membrane</location>
        <topology evidence="1">Multi-pass membrane protein</topology>
    </subcellularLocation>
</comment>
<protein>
    <submittedName>
        <fullName evidence="7">Uncharacterized protein</fullName>
    </submittedName>
</protein>
<keyword evidence="4 6" id="KW-1133">Transmembrane helix</keyword>
<proteinExistence type="predicted"/>
<keyword evidence="3 6" id="KW-0812">Transmembrane</keyword>
<keyword evidence="5 6" id="KW-0472">Membrane</keyword>
<evidence type="ECO:0000256" key="2">
    <source>
        <dbReference type="ARBA" id="ARBA00022475"/>
    </source>
</evidence>
<feature type="transmembrane region" description="Helical" evidence="6">
    <location>
        <begin position="254"/>
        <end position="275"/>
    </location>
</feature>
<evidence type="ECO:0000256" key="6">
    <source>
        <dbReference type="SAM" id="Phobius"/>
    </source>
</evidence>
<organism evidence="7 8">
    <name type="scientific">Vreelandella titanicae</name>
    <dbReference type="NCBI Taxonomy" id="664683"/>
    <lineage>
        <taxon>Bacteria</taxon>
        <taxon>Pseudomonadati</taxon>
        <taxon>Pseudomonadota</taxon>
        <taxon>Gammaproteobacteria</taxon>
        <taxon>Oceanospirillales</taxon>
        <taxon>Halomonadaceae</taxon>
        <taxon>Vreelandella</taxon>
    </lineage>
</organism>
<dbReference type="InterPro" id="IPR018385">
    <property type="entry name" value="C4_dicarb_anaerob_car-like"/>
</dbReference>
<feature type="transmembrane region" description="Helical" evidence="6">
    <location>
        <begin position="344"/>
        <end position="367"/>
    </location>
</feature>
<feature type="transmembrane region" description="Helical" evidence="6">
    <location>
        <begin position="196"/>
        <end position="218"/>
    </location>
</feature>
<feature type="transmembrane region" description="Helical" evidence="6">
    <location>
        <begin position="156"/>
        <end position="176"/>
    </location>
</feature>
<feature type="transmembrane region" description="Helical" evidence="6">
    <location>
        <begin position="311"/>
        <end position="332"/>
    </location>
</feature>
<keyword evidence="8" id="KW-1185">Reference proteome</keyword>
<evidence type="ECO:0000256" key="4">
    <source>
        <dbReference type="ARBA" id="ARBA00022989"/>
    </source>
</evidence>
<evidence type="ECO:0000256" key="3">
    <source>
        <dbReference type="ARBA" id="ARBA00022692"/>
    </source>
</evidence>
<dbReference type="PANTHER" id="PTHR43652:SF2">
    <property type="entry name" value="BASIC AMINO ACID ANTIPORTER YFCC-RELATED"/>
    <property type="match status" value="1"/>
</dbReference>
<dbReference type="GO" id="GO:0005886">
    <property type="term" value="C:plasma membrane"/>
    <property type="evidence" value="ECO:0007669"/>
    <property type="project" value="UniProtKB-SubCell"/>
</dbReference>
<evidence type="ECO:0000313" key="8">
    <source>
        <dbReference type="Proteomes" id="UP000509761"/>
    </source>
</evidence>
<dbReference type="RefSeq" id="WP_022519798.1">
    <property type="nucleotide sequence ID" value="NZ_CP054580.1"/>
</dbReference>
<accession>A0AAP9NRW5</accession>
<feature type="transmembrane region" description="Helical" evidence="6">
    <location>
        <begin position="115"/>
        <end position="144"/>
    </location>
</feature>
<dbReference type="EMBL" id="CP054580">
    <property type="protein sequence ID" value="QKS27182.1"/>
    <property type="molecule type" value="Genomic_DNA"/>
</dbReference>
<evidence type="ECO:0000256" key="1">
    <source>
        <dbReference type="ARBA" id="ARBA00004651"/>
    </source>
</evidence>
<gene>
    <name evidence="7" type="ORF">FX987_05003</name>
</gene>
<feature type="transmembrane region" description="Helical" evidence="6">
    <location>
        <begin position="437"/>
        <end position="461"/>
    </location>
</feature>
<dbReference type="PANTHER" id="PTHR43652">
    <property type="entry name" value="BASIC AMINO ACID ANTIPORTER YFCC-RELATED"/>
    <property type="match status" value="1"/>
</dbReference>
<evidence type="ECO:0000313" key="7">
    <source>
        <dbReference type="EMBL" id="QKS27182.1"/>
    </source>
</evidence>
<dbReference type="Pfam" id="PF03606">
    <property type="entry name" value="DcuC"/>
    <property type="match status" value="1"/>
</dbReference>
<evidence type="ECO:0000256" key="5">
    <source>
        <dbReference type="ARBA" id="ARBA00023136"/>
    </source>
</evidence>
<keyword evidence="2" id="KW-1003">Cell membrane</keyword>
<name>A0AAP9NRW5_9GAMM</name>
<dbReference type="InterPro" id="IPR051679">
    <property type="entry name" value="DASS-Related_Transporters"/>
</dbReference>
<dbReference type="AlphaFoldDB" id="A0AAP9NRW5"/>